<dbReference type="PIRSF" id="PIRSF000337">
    <property type="entry name" value="NTA_MOA"/>
    <property type="match status" value="1"/>
</dbReference>
<dbReference type="GO" id="GO:0016705">
    <property type="term" value="F:oxidoreductase activity, acting on paired donors, with incorporation or reduction of molecular oxygen"/>
    <property type="evidence" value="ECO:0007669"/>
    <property type="project" value="InterPro"/>
</dbReference>
<dbReference type="Gene3D" id="3.20.20.30">
    <property type="entry name" value="Luciferase-like domain"/>
    <property type="match status" value="1"/>
</dbReference>
<dbReference type="InterPro" id="IPR011251">
    <property type="entry name" value="Luciferase-like_dom"/>
</dbReference>
<organism evidence="8 9">
    <name type="scientific">Yarrowia lipolytica</name>
    <name type="common">Candida lipolytica</name>
    <dbReference type="NCBI Taxonomy" id="4952"/>
    <lineage>
        <taxon>Eukaryota</taxon>
        <taxon>Fungi</taxon>
        <taxon>Dikarya</taxon>
        <taxon>Ascomycota</taxon>
        <taxon>Saccharomycotina</taxon>
        <taxon>Dipodascomycetes</taxon>
        <taxon>Dipodascales</taxon>
        <taxon>Dipodascales incertae sedis</taxon>
        <taxon>Yarrowia</taxon>
    </lineage>
</organism>
<sequence>MDVNSYKGVENGKVAVSEPVKTPDKKKIILNAFVMNTPNHLNPGLWRHPDNQQKNWNNLDYWVNLAQLLEKGKFHAMFVADTAGIYDVYKSDKDTAVRTGTQYPVNDPLYLVPALSLATKNIGFGITVSTTYDVPYALARRFATVDHLSKGRVAWNIVTSYLESGALNHGLDHQVPHDERYNIADEYLDVTYKLWESSWREDALKKDVEANVLADPELVKYINHKGKYFKVPGPAITSPSPQRTPFLFQAGMSTAGRKFASKHAEAVFVAGPTPQFIRKSVDDLREQVSKLGRDPQSIKAIPVVFAIVAETDELARQKYDDYFSYVDPEGALALFGGWFGLDVSKYPDDLDLRKVTDNDTLVKSIEQWAASSNDSDGLWNKWRVAKEFAIGGRGDVIIGSPATVADRLEEWVEVGDVDGFNLANAIIPGTYEAIIELLIPELQKRGRFWEDYAVPGGTLRENVFATPGLPHLRDDHPAKKYTWKKDEPFPLDEEGNLREGNTSEETSDGQNKPEEVTGPASDEPVAKRAKVSV</sequence>
<evidence type="ECO:0000313" key="9">
    <source>
        <dbReference type="Proteomes" id="UP000182444"/>
    </source>
</evidence>
<evidence type="ECO:0000259" key="7">
    <source>
        <dbReference type="Pfam" id="PF00296"/>
    </source>
</evidence>
<evidence type="ECO:0000256" key="1">
    <source>
        <dbReference type="ARBA" id="ARBA00022630"/>
    </source>
</evidence>
<dbReference type="InterPro" id="IPR016215">
    <property type="entry name" value="NTA_MOA"/>
</dbReference>
<protein>
    <recommendedName>
        <fullName evidence="7">Luciferase-like domain-containing protein</fullName>
    </recommendedName>
</protein>
<keyword evidence="3" id="KW-0560">Oxidoreductase</keyword>
<dbReference type="InterPro" id="IPR036661">
    <property type="entry name" value="Luciferase-like_sf"/>
</dbReference>
<dbReference type="GO" id="GO:0004497">
    <property type="term" value="F:monooxygenase activity"/>
    <property type="evidence" value="ECO:0007669"/>
    <property type="project" value="UniProtKB-KW"/>
</dbReference>
<gene>
    <name evidence="8" type="ORF">YALI1_E23824g</name>
</gene>
<dbReference type="PANTHER" id="PTHR30011:SF16">
    <property type="entry name" value="C2H2 FINGER DOMAIN TRANSCRIPTION FACTOR (EUROFUNG)-RELATED"/>
    <property type="match status" value="1"/>
</dbReference>
<dbReference type="eggNOG" id="ENOG502QSR6">
    <property type="taxonomic scope" value="Eukaryota"/>
</dbReference>
<dbReference type="GeneID" id="2911785"/>
<evidence type="ECO:0000256" key="3">
    <source>
        <dbReference type="ARBA" id="ARBA00023002"/>
    </source>
</evidence>
<keyword evidence="2" id="KW-0288">FMN</keyword>
<keyword evidence="4" id="KW-0503">Monooxygenase</keyword>
<keyword evidence="1" id="KW-0285">Flavoprotein</keyword>
<comment type="similarity">
    <text evidence="5">Belongs to the NtaA/SnaA/DszA monooxygenase family.</text>
</comment>
<feature type="domain" description="Luciferase-like" evidence="7">
    <location>
        <begin position="52"/>
        <end position="415"/>
    </location>
</feature>
<dbReference type="PANTHER" id="PTHR30011">
    <property type="entry name" value="ALKANESULFONATE MONOOXYGENASE-RELATED"/>
    <property type="match status" value="1"/>
</dbReference>
<dbReference type="Proteomes" id="UP000182444">
    <property type="component" value="Chromosome 1E"/>
</dbReference>
<dbReference type="OrthoDB" id="5561043at2759"/>
<evidence type="ECO:0000313" key="8">
    <source>
        <dbReference type="EMBL" id="AOW05679.1"/>
    </source>
</evidence>
<evidence type="ECO:0000256" key="4">
    <source>
        <dbReference type="ARBA" id="ARBA00023033"/>
    </source>
</evidence>
<dbReference type="Pfam" id="PF00296">
    <property type="entry name" value="Bac_luciferase"/>
    <property type="match status" value="1"/>
</dbReference>
<name>A0A1D8NJ67_YARLL</name>
<feature type="compositionally biased region" description="Polar residues" evidence="6">
    <location>
        <begin position="499"/>
        <end position="510"/>
    </location>
</feature>
<dbReference type="InterPro" id="IPR051260">
    <property type="entry name" value="Diverse_substr_monoxygenases"/>
</dbReference>
<evidence type="ECO:0000256" key="6">
    <source>
        <dbReference type="SAM" id="MobiDB-lite"/>
    </source>
</evidence>
<dbReference type="NCBIfam" id="TIGR03860">
    <property type="entry name" value="FMN_nitrolo"/>
    <property type="match status" value="1"/>
</dbReference>
<dbReference type="SUPFAM" id="SSF51679">
    <property type="entry name" value="Bacterial luciferase-like"/>
    <property type="match status" value="1"/>
</dbReference>
<feature type="region of interest" description="Disordered" evidence="6">
    <location>
        <begin position="480"/>
        <end position="533"/>
    </location>
</feature>
<dbReference type="VEuPathDB" id="FungiDB:YALI1_E23824g"/>
<dbReference type="AlphaFoldDB" id="A0A1D8NJ67"/>
<evidence type="ECO:0000256" key="2">
    <source>
        <dbReference type="ARBA" id="ARBA00022643"/>
    </source>
</evidence>
<dbReference type="KEGG" id="yli:2911785"/>
<accession>A0A1D8NJ67</accession>
<reference evidence="8 9" key="1">
    <citation type="journal article" date="2016" name="PLoS ONE">
        <title>Sequence Assembly of Yarrowia lipolytica Strain W29/CLIB89 Shows Transposable Element Diversity.</title>
        <authorList>
            <person name="Magnan C."/>
            <person name="Yu J."/>
            <person name="Chang I."/>
            <person name="Jahn E."/>
            <person name="Kanomata Y."/>
            <person name="Wu J."/>
            <person name="Zeller M."/>
            <person name="Oakes M."/>
            <person name="Baldi P."/>
            <person name="Sandmeyer S."/>
        </authorList>
    </citation>
    <scope>NUCLEOTIDE SEQUENCE [LARGE SCALE GENOMIC DNA]</scope>
    <source>
        <strain evidence="9">CLIB89(W29)</strain>
    </source>
</reference>
<dbReference type="EMBL" id="CP017557">
    <property type="protein sequence ID" value="AOW05679.1"/>
    <property type="molecule type" value="Genomic_DNA"/>
</dbReference>
<dbReference type="VEuPathDB" id="FungiDB:YALI0_E19943g"/>
<dbReference type="RefSeq" id="XP_504166.2">
    <property type="nucleotide sequence ID" value="XM_504166.2"/>
</dbReference>
<proteinExistence type="inferred from homology"/>
<evidence type="ECO:0000256" key="5">
    <source>
        <dbReference type="ARBA" id="ARBA00033748"/>
    </source>
</evidence>